<dbReference type="PANTHER" id="PTHR30487">
    <property type="entry name" value="TYPE 4 PREPILIN-LIKE PROTEINS LEADER PEPTIDE-PROCESSING ENZYME"/>
    <property type="match status" value="1"/>
</dbReference>
<gene>
    <name evidence="5" type="ORF">PS9374_01611</name>
</gene>
<keyword evidence="3" id="KW-1133">Transmembrane helix</keyword>
<dbReference type="GO" id="GO:0006465">
    <property type="term" value="P:signal peptide processing"/>
    <property type="evidence" value="ECO:0007669"/>
    <property type="project" value="TreeGrafter"/>
</dbReference>
<accession>A0A161LJR2</accession>
<reference evidence="5 6" key="1">
    <citation type="journal article" date="2016" name="Genome Announc.">
        <title>Draft Genome Sequence of Planomonospora sphaerica JCM9374, a Rare Actinomycete.</title>
        <authorList>
            <person name="Dohra H."/>
            <person name="Suzuki T."/>
            <person name="Inoue Y."/>
            <person name="Kodani S."/>
        </authorList>
    </citation>
    <scope>NUCLEOTIDE SEQUENCE [LARGE SCALE GENOMIC DNA]</scope>
    <source>
        <strain evidence="5 6">JCM 9374</strain>
    </source>
</reference>
<feature type="compositionally biased region" description="Low complexity" evidence="2">
    <location>
        <begin position="88"/>
        <end position="99"/>
    </location>
</feature>
<dbReference type="Proteomes" id="UP000077701">
    <property type="component" value="Unassembled WGS sequence"/>
</dbReference>
<evidence type="ECO:0000256" key="2">
    <source>
        <dbReference type="SAM" id="MobiDB-lite"/>
    </source>
</evidence>
<keyword evidence="3" id="KW-0812">Transmembrane</keyword>
<dbReference type="GO" id="GO:0005886">
    <property type="term" value="C:plasma membrane"/>
    <property type="evidence" value="ECO:0007669"/>
    <property type="project" value="TreeGrafter"/>
</dbReference>
<evidence type="ECO:0000259" key="4">
    <source>
        <dbReference type="Pfam" id="PF01478"/>
    </source>
</evidence>
<feature type="transmembrane region" description="Helical" evidence="3">
    <location>
        <begin position="250"/>
        <end position="276"/>
    </location>
</feature>
<dbReference type="PANTHER" id="PTHR30487:SF0">
    <property type="entry name" value="PREPILIN LEADER PEPTIDASE_N-METHYLTRANSFERASE-RELATED"/>
    <property type="match status" value="1"/>
</dbReference>
<feature type="compositionally biased region" description="Low complexity" evidence="2">
    <location>
        <begin position="15"/>
        <end position="27"/>
    </location>
</feature>
<dbReference type="AlphaFoldDB" id="A0A161LJR2"/>
<proteinExistence type="inferred from homology"/>
<dbReference type="GO" id="GO:0004190">
    <property type="term" value="F:aspartic-type endopeptidase activity"/>
    <property type="evidence" value="ECO:0007669"/>
    <property type="project" value="InterPro"/>
</dbReference>
<keyword evidence="3" id="KW-0472">Membrane</keyword>
<dbReference type="InterPro" id="IPR000045">
    <property type="entry name" value="Prepilin_IV_endopep_pep"/>
</dbReference>
<dbReference type="EMBL" id="BDCX01000003">
    <property type="protein sequence ID" value="GAT65967.1"/>
    <property type="molecule type" value="Genomic_DNA"/>
</dbReference>
<comment type="similarity">
    <text evidence="1">Belongs to the peptidase A24 family.</text>
</comment>
<feature type="transmembrane region" description="Helical" evidence="3">
    <location>
        <begin position="193"/>
        <end position="212"/>
    </location>
</feature>
<feature type="transmembrane region" description="Helical" evidence="3">
    <location>
        <begin position="159"/>
        <end position="181"/>
    </location>
</feature>
<feature type="transmembrane region" description="Helical" evidence="3">
    <location>
        <begin position="41"/>
        <end position="61"/>
    </location>
</feature>
<reference evidence="6" key="2">
    <citation type="submission" date="2016-04" db="EMBL/GenBank/DDBJ databases">
        <title>Planomonospora sphaerica JCM9374 whole genome shotgun sequence.</title>
        <authorList>
            <person name="Suzuki T."/>
            <person name="Dohra H."/>
            <person name="Kodani S."/>
        </authorList>
    </citation>
    <scope>NUCLEOTIDE SEQUENCE [LARGE SCALE GENOMIC DNA]</scope>
    <source>
        <strain evidence="6">JCM 9374</strain>
    </source>
</reference>
<evidence type="ECO:0000313" key="6">
    <source>
        <dbReference type="Proteomes" id="UP000077701"/>
    </source>
</evidence>
<evidence type="ECO:0000256" key="1">
    <source>
        <dbReference type="ARBA" id="ARBA00005801"/>
    </source>
</evidence>
<dbReference type="InterPro" id="IPR050882">
    <property type="entry name" value="Prepilin_peptidase/N-MTase"/>
</dbReference>
<feature type="region of interest" description="Disordered" evidence="2">
    <location>
        <begin position="74"/>
        <end position="124"/>
    </location>
</feature>
<feature type="region of interest" description="Disordered" evidence="2">
    <location>
        <begin position="1"/>
        <end position="41"/>
    </location>
</feature>
<name>A0A161LJR2_9ACTN</name>
<keyword evidence="6" id="KW-1185">Reference proteome</keyword>
<dbReference type="Gene3D" id="1.20.120.1220">
    <property type="match status" value="1"/>
</dbReference>
<protein>
    <submittedName>
        <fullName evidence="5">Type IV peptidase</fullName>
    </submittedName>
</protein>
<feature type="domain" description="Prepilin type IV endopeptidase peptidase" evidence="4">
    <location>
        <begin position="171"/>
        <end position="281"/>
    </location>
</feature>
<dbReference type="STRING" id="161355.PS9374_01611"/>
<comment type="caution">
    <text evidence="5">The sequence shown here is derived from an EMBL/GenBank/DDBJ whole genome shotgun (WGS) entry which is preliminary data.</text>
</comment>
<sequence>MTSNVMRTGGRGGRAPRTAAVRAPGRRCAGDRGTGGLRPDYGRSVILVPALAALAGLLIGLRSRALVVRYAVPGGERPGPESGPEPGPESGAESEVGSGQEPGREPEPAHRSGPGGTYRGVRPGPPPLAVEALTAAALGALALRAVAGGPLPDRSAAAVVAWSAELLALCWLAAVCVLLAFVDAAVHRLPDRFTLAAYLGTAVALTVAAAAGGRWEDLAGAGLGGLALAVFYLVLFLVNPAGMGLGDVKLAASLGTALGWFGWDVLVAGAFLGFLAGGLYGGALLLARRANRRSEIPFGPFMVAGAFAAVLAA</sequence>
<feature type="transmembrane region" description="Helical" evidence="3">
    <location>
        <begin position="218"/>
        <end position="238"/>
    </location>
</feature>
<evidence type="ECO:0000313" key="5">
    <source>
        <dbReference type="EMBL" id="GAT65967.1"/>
    </source>
</evidence>
<organism evidence="5 6">
    <name type="scientific">Planomonospora sphaerica</name>
    <dbReference type="NCBI Taxonomy" id="161355"/>
    <lineage>
        <taxon>Bacteria</taxon>
        <taxon>Bacillati</taxon>
        <taxon>Actinomycetota</taxon>
        <taxon>Actinomycetes</taxon>
        <taxon>Streptosporangiales</taxon>
        <taxon>Streptosporangiaceae</taxon>
        <taxon>Planomonospora</taxon>
    </lineage>
</organism>
<evidence type="ECO:0000256" key="3">
    <source>
        <dbReference type="SAM" id="Phobius"/>
    </source>
</evidence>
<dbReference type="Pfam" id="PF01478">
    <property type="entry name" value="Peptidase_A24"/>
    <property type="match status" value="1"/>
</dbReference>